<keyword evidence="6" id="KW-1185">Reference proteome</keyword>
<evidence type="ECO:0000313" key="6">
    <source>
        <dbReference type="Proteomes" id="UP001162734"/>
    </source>
</evidence>
<dbReference type="EMBL" id="AP025592">
    <property type="protein sequence ID" value="BDG09111.1"/>
    <property type="molecule type" value="Genomic_DNA"/>
</dbReference>
<evidence type="ECO:0000256" key="4">
    <source>
        <dbReference type="SAM" id="MobiDB-lite"/>
    </source>
</evidence>
<feature type="region of interest" description="Disordered" evidence="4">
    <location>
        <begin position="1"/>
        <end position="21"/>
    </location>
</feature>
<dbReference type="Gene3D" id="3.30.1330.200">
    <property type="match status" value="1"/>
</dbReference>
<dbReference type="InterPro" id="IPR038592">
    <property type="entry name" value="CheD-like_sf"/>
</dbReference>
<dbReference type="EC" id="3.5.1.44" evidence="3"/>
<evidence type="ECO:0000256" key="1">
    <source>
        <dbReference type="ARBA" id="ARBA00022500"/>
    </source>
</evidence>
<dbReference type="Proteomes" id="UP001162734">
    <property type="component" value="Chromosome"/>
</dbReference>
<evidence type="ECO:0000256" key="2">
    <source>
        <dbReference type="ARBA" id="ARBA00022801"/>
    </source>
</evidence>
<evidence type="ECO:0000313" key="5">
    <source>
        <dbReference type="EMBL" id="BDG09111.1"/>
    </source>
</evidence>
<dbReference type="PANTHER" id="PTHR35147">
    <property type="entry name" value="CHEMORECEPTOR GLUTAMINE DEAMIDASE CHED-RELATED"/>
    <property type="match status" value="1"/>
</dbReference>
<dbReference type="InterPro" id="IPR011324">
    <property type="entry name" value="Cytotoxic_necrot_fac-like_cat"/>
</dbReference>
<evidence type="ECO:0000256" key="3">
    <source>
        <dbReference type="HAMAP-Rule" id="MF_01440"/>
    </source>
</evidence>
<name>A0ABM7XBB7_9BACT</name>
<sequence>MTATTLAPPRPRAAAPDPGGRRPVYLQAGQVVASGEPAAISTIVGSCVAVCLFDPVAGVGGMNHYLLPLPVQRERSARFGNVAIPELVAAVMGRGARRDRLAAKVFGGACVIDVFRGSGRHLGQDNVELALRTLEAEGIPVLERDVGGSRGRKVIFHSDDGAAWVRSL</sequence>
<reference evidence="6" key="1">
    <citation type="journal article" date="2022" name="Int. J. Syst. Evol. Microbiol.">
        <title>Anaeromyxobacter oryzae sp. nov., Anaeromyxobacter diazotrophicus sp. nov. and Anaeromyxobacter paludicola sp. nov., isolated from paddy soils.</title>
        <authorList>
            <person name="Itoh H."/>
            <person name="Xu Z."/>
            <person name="Mise K."/>
            <person name="Masuda Y."/>
            <person name="Ushijima N."/>
            <person name="Hayakawa C."/>
            <person name="Shiratori Y."/>
            <person name="Senoo K."/>
        </authorList>
    </citation>
    <scope>NUCLEOTIDE SEQUENCE [LARGE SCALE GENOMIC DNA]</scope>
    <source>
        <strain evidence="6">Red630</strain>
    </source>
</reference>
<keyword evidence="1 3" id="KW-0145">Chemotaxis</keyword>
<feature type="compositionally biased region" description="Low complexity" evidence="4">
    <location>
        <begin position="12"/>
        <end position="21"/>
    </location>
</feature>
<accession>A0ABM7XBB7</accession>
<organism evidence="5 6">
    <name type="scientific">Anaeromyxobacter paludicola</name>
    <dbReference type="NCBI Taxonomy" id="2918171"/>
    <lineage>
        <taxon>Bacteria</taxon>
        <taxon>Pseudomonadati</taxon>
        <taxon>Myxococcota</taxon>
        <taxon>Myxococcia</taxon>
        <taxon>Myxococcales</taxon>
        <taxon>Cystobacterineae</taxon>
        <taxon>Anaeromyxobacteraceae</taxon>
        <taxon>Anaeromyxobacter</taxon>
    </lineage>
</organism>
<proteinExistence type="inferred from homology"/>
<comment type="catalytic activity">
    <reaction evidence="3">
        <text>L-glutaminyl-[protein] + H2O = L-glutamyl-[protein] + NH4(+)</text>
        <dbReference type="Rhea" id="RHEA:16441"/>
        <dbReference type="Rhea" id="RHEA-COMP:10207"/>
        <dbReference type="Rhea" id="RHEA-COMP:10208"/>
        <dbReference type="ChEBI" id="CHEBI:15377"/>
        <dbReference type="ChEBI" id="CHEBI:28938"/>
        <dbReference type="ChEBI" id="CHEBI:29973"/>
        <dbReference type="ChEBI" id="CHEBI:30011"/>
        <dbReference type="EC" id="3.5.1.44"/>
    </reaction>
</comment>
<dbReference type="InterPro" id="IPR005659">
    <property type="entry name" value="Chemorcpt_Glu_NH3ase_CheD"/>
</dbReference>
<dbReference type="RefSeq" id="WP_318654296.1">
    <property type="nucleotide sequence ID" value="NZ_AP025592.1"/>
</dbReference>
<dbReference type="Pfam" id="PF03975">
    <property type="entry name" value="CheD"/>
    <property type="match status" value="1"/>
</dbReference>
<dbReference type="PANTHER" id="PTHR35147:SF3">
    <property type="entry name" value="CHEMORECEPTOR GLUTAMINE DEAMIDASE CHED 1-RELATED"/>
    <property type="match status" value="1"/>
</dbReference>
<dbReference type="CDD" id="cd16352">
    <property type="entry name" value="CheD"/>
    <property type="match status" value="1"/>
</dbReference>
<dbReference type="HAMAP" id="MF_01440">
    <property type="entry name" value="CheD"/>
    <property type="match status" value="1"/>
</dbReference>
<comment type="similarity">
    <text evidence="3">Belongs to the CheD family.</text>
</comment>
<dbReference type="SUPFAM" id="SSF64438">
    <property type="entry name" value="CNF1/YfiH-like putative cysteine hydrolases"/>
    <property type="match status" value="1"/>
</dbReference>
<keyword evidence="2 3" id="KW-0378">Hydrolase</keyword>
<comment type="function">
    <text evidence="3">Probably deamidates glutamine residues to glutamate on methyl-accepting chemotaxis receptors (MCPs), playing an important role in chemotaxis.</text>
</comment>
<protein>
    <recommendedName>
        <fullName evidence="3">Probable chemoreceptor glutamine deamidase CheD</fullName>
        <ecNumber evidence="3">3.5.1.44</ecNumber>
    </recommendedName>
</protein>
<gene>
    <name evidence="5" type="primary">cheD_2</name>
    <name evidence="3" type="synonym">cheD</name>
    <name evidence="5" type="ORF">AMPC_22240</name>
</gene>